<reference evidence="2" key="1">
    <citation type="journal article" date="2023" name="G3 (Bethesda)">
        <title>Genome assembly and association tests identify interacting loci associated with vigor, precocity, and sex in interspecific pistachio rootstocks.</title>
        <authorList>
            <person name="Palmer W."/>
            <person name="Jacygrad E."/>
            <person name="Sagayaradj S."/>
            <person name="Cavanaugh K."/>
            <person name="Han R."/>
            <person name="Bertier L."/>
            <person name="Beede B."/>
            <person name="Kafkas S."/>
            <person name="Golino D."/>
            <person name="Preece J."/>
            <person name="Michelmore R."/>
        </authorList>
    </citation>
    <scope>NUCLEOTIDE SEQUENCE [LARGE SCALE GENOMIC DNA]</scope>
</reference>
<name>A0ACC1AIX9_9ROSI</name>
<evidence type="ECO:0000313" key="2">
    <source>
        <dbReference type="Proteomes" id="UP001164250"/>
    </source>
</evidence>
<comment type="caution">
    <text evidence="1">The sequence shown here is derived from an EMBL/GenBank/DDBJ whole genome shotgun (WGS) entry which is preliminary data.</text>
</comment>
<keyword evidence="2" id="KW-1185">Reference proteome</keyword>
<gene>
    <name evidence="1" type="ORF">Patl1_07131</name>
</gene>
<accession>A0ACC1AIX9</accession>
<dbReference type="Proteomes" id="UP001164250">
    <property type="component" value="Chromosome 10"/>
</dbReference>
<organism evidence="1 2">
    <name type="scientific">Pistacia atlantica</name>
    <dbReference type="NCBI Taxonomy" id="434234"/>
    <lineage>
        <taxon>Eukaryota</taxon>
        <taxon>Viridiplantae</taxon>
        <taxon>Streptophyta</taxon>
        <taxon>Embryophyta</taxon>
        <taxon>Tracheophyta</taxon>
        <taxon>Spermatophyta</taxon>
        <taxon>Magnoliopsida</taxon>
        <taxon>eudicotyledons</taxon>
        <taxon>Gunneridae</taxon>
        <taxon>Pentapetalae</taxon>
        <taxon>rosids</taxon>
        <taxon>malvids</taxon>
        <taxon>Sapindales</taxon>
        <taxon>Anacardiaceae</taxon>
        <taxon>Pistacia</taxon>
    </lineage>
</organism>
<evidence type="ECO:0000313" key="1">
    <source>
        <dbReference type="EMBL" id="KAJ0086632.1"/>
    </source>
</evidence>
<protein>
    <submittedName>
        <fullName evidence="1">Uncharacterized protein</fullName>
    </submittedName>
</protein>
<proteinExistence type="predicted"/>
<sequence length="132" mass="14872">MVSEQVLEAKISSIKFDIEKFNRRINFGLWQVQVKDVMIQSGLHKVLKGRPTPDTSKEGSRSGMSDEDWEEFDLKAASVICLSLAKNVYLKEQFHTLCINEGTTIFDHLSVLNGIISKLEAIGMKIDDKDIA</sequence>
<dbReference type="EMBL" id="CM047906">
    <property type="protein sequence ID" value="KAJ0086632.1"/>
    <property type="molecule type" value="Genomic_DNA"/>
</dbReference>